<name>A0AAD7KP13_QUISA</name>
<dbReference type="AlphaFoldDB" id="A0AAD7KP13"/>
<protein>
    <submittedName>
        <fullName evidence="1">Tetratricopeptide-like helical domain containing protein</fullName>
    </submittedName>
</protein>
<reference evidence="1" key="1">
    <citation type="journal article" date="2023" name="Science">
        <title>Elucidation of the pathway for biosynthesis of saponin adjuvants from the soapbark tree.</title>
        <authorList>
            <person name="Reed J."/>
            <person name="Orme A."/>
            <person name="El-Demerdash A."/>
            <person name="Owen C."/>
            <person name="Martin L.B.B."/>
            <person name="Misra R.C."/>
            <person name="Kikuchi S."/>
            <person name="Rejzek M."/>
            <person name="Martin A.C."/>
            <person name="Harkess A."/>
            <person name="Leebens-Mack J."/>
            <person name="Louveau T."/>
            <person name="Stephenson M.J."/>
            <person name="Osbourn A."/>
        </authorList>
    </citation>
    <scope>NUCLEOTIDE SEQUENCE</scope>
    <source>
        <strain evidence="1">S10</strain>
    </source>
</reference>
<sequence>MEEKKRVGAGGVQNDRDEDIELVIPPVFQNCTRFLDAGDQILARDLYWEGVCDMSKRGLEKVEELLVRCIEKNPLVGKPQVVLSQVYLTKVRFEQAEKEAERGLTLLLEWGNPWEKRTSWEGWIAWVRVLLMKAKKSLPQSSDILNLGLVRFPMGGNMKTKLFRR</sequence>
<accession>A0AAD7KP13</accession>
<dbReference type="Proteomes" id="UP001163823">
    <property type="component" value="Chromosome 14"/>
</dbReference>
<proteinExistence type="predicted"/>
<dbReference type="PANTHER" id="PTHR37391:SF2">
    <property type="entry name" value="E3 UBIQUITIN-PROTEIN LIGASE"/>
    <property type="match status" value="1"/>
</dbReference>
<comment type="caution">
    <text evidence="1">The sequence shown here is derived from an EMBL/GenBank/DDBJ whole genome shotgun (WGS) entry which is preliminary data.</text>
</comment>
<evidence type="ECO:0000313" key="1">
    <source>
        <dbReference type="EMBL" id="KAJ7942601.1"/>
    </source>
</evidence>
<keyword evidence="2" id="KW-1185">Reference proteome</keyword>
<evidence type="ECO:0000313" key="2">
    <source>
        <dbReference type="Proteomes" id="UP001163823"/>
    </source>
</evidence>
<gene>
    <name evidence="1" type="ORF">O6P43_032249</name>
</gene>
<dbReference type="PANTHER" id="PTHR37391">
    <property type="entry name" value="E3 UBIQUITIN-PROTEIN LIGASE"/>
    <property type="match status" value="1"/>
</dbReference>
<dbReference type="EMBL" id="JARAOO010000014">
    <property type="protein sequence ID" value="KAJ7942601.1"/>
    <property type="molecule type" value="Genomic_DNA"/>
</dbReference>
<organism evidence="1 2">
    <name type="scientific">Quillaja saponaria</name>
    <name type="common">Soap bark tree</name>
    <dbReference type="NCBI Taxonomy" id="32244"/>
    <lineage>
        <taxon>Eukaryota</taxon>
        <taxon>Viridiplantae</taxon>
        <taxon>Streptophyta</taxon>
        <taxon>Embryophyta</taxon>
        <taxon>Tracheophyta</taxon>
        <taxon>Spermatophyta</taxon>
        <taxon>Magnoliopsida</taxon>
        <taxon>eudicotyledons</taxon>
        <taxon>Gunneridae</taxon>
        <taxon>Pentapetalae</taxon>
        <taxon>rosids</taxon>
        <taxon>fabids</taxon>
        <taxon>Fabales</taxon>
        <taxon>Quillajaceae</taxon>
        <taxon>Quillaja</taxon>
    </lineage>
</organism>
<dbReference type="KEGG" id="qsa:O6P43_032249"/>